<name>A0A834P5E5_VESPE</name>
<feature type="transmembrane region" description="Helical" evidence="1">
    <location>
        <begin position="23"/>
        <end position="45"/>
    </location>
</feature>
<gene>
    <name evidence="2" type="ORF">H0235_005722</name>
</gene>
<sequence length="68" mass="8234">MIYLILCYLPVIGWIQDMTNYTIMLHYLNITTYLTTISWIIQNYFKKRKKKKRNEIKEGIGECQQSLN</sequence>
<reference evidence="2" key="1">
    <citation type="journal article" date="2020" name="G3 (Bethesda)">
        <title>High-Quality Assemblies for Three Invasive Social Wasps from the &lt;i&gt;Vespula&lt;/i&gt; Genus.</title>
        <authorList>
            <person name="Harrop T.W.R."/>
            <person name="Guhlin J."/>
            <person name="McLaughlin G.M."/>
            <person name="Permina E."/>
            <person name="Stockwell P."/>
            <person name="Gilligan J."/>
            <person name="Le Lec M.F."/>
            <person name="Gruber M.A.M."/>
            <person name="Quinn O."/>
            <person name="Lovegrove M."/>
            <person name="Duncan E.J."/>
            <person name="Remnant E.J."/>
            <person name="Van Eeckhoven J."/>
            <person name="Graham B."/>
            <person name="Knapp R.A."/>
            <person name="Langford K.W."/>
            <person name="Kronenberg Z."/>
            <person name="Press M.O."/>
            <person name="Eacker S.M."/>
            <person name="Wilson-Rankin E.E."/>
            <person name="Purcell J."/>
            <person name="Lester P.J."/>
            <person name="Dearden P.K."/>
        </authorList>
    </citation>
    <scope>NUCLEOTIDE SEQUENCE</scope>
    <source>
        <strain evidence="2">Volc-1</strain>
    </source>
</reference>
<comment type="caution">
    <text evidence="2">The sequence shown here is derived from an EMBL/GenBank/DDBJ whole genome shotgun (WGS) entry which is preliminary data.</text>
</comment>
<accession>A0A834P5E5</accession>
<proteinExistence type="predicted"/>
<evidence type="ECO:0000313" key="3">
    <source>
        <dbReference type="Proteomes" id="UP000600918"/>
    </source>
</evidence>
<keyword evidence="1" id="KW-0812">Transmembrane</keyword>
<evidence type="ECO:0000313" key="2">
    <source>
        <dbReference type="EMBL" id="KAF7429324.1"/>
    </source>
</evidence>
<keyword evidence="3" id="KW-1185">Reference proteome</keyword>
<dbReference type="EMBL" id="JACSDY010000004">
    <property type="protein sequence ID" value="KAF7429324.1"/>
    <property type="molecule type" value="Genomic_DNA"/>
</dbReference>
<protein>
    <submittedName>
        <fullName evidence="2">Uncharacterized protein</fullName>
    </submittedName>
</protein>
<dbReference type="Proteomes" id="UP000600918">
    <property type="component" value="Unassembled WGS sequence"/>
</dbReference>
<dbReference type="AlphaFoldDB" id="A0A834P5E5"/>
<evidence type="ECO:0000256" key="1">
    <source>
        <dbReference type="SAM" id="Phobius"/>
    </source>
</evidence>
<organism evidence="2 3">
    <name type="scientific">Vespula pensylvanica</name>
    <name type="common">Western yellow jacket</name>
    <name type="synonym">Wasp</name>
    <dbReference type="NCBI Taxonomy" id="30213"/>
    <lineage>
        <taxon>Eukaryota</taxon>
        <taxon>Metazoa</taxon>
        <taxon>Ecdysozoa</taxon>
        <taxon>Arthropoda</taxon>
        <taxon>Hexapoda</taxon>
        <taxon>Insecta</taxon>
        <taxon>Pterygota</taxon>
        <taxon>Neoptera</taxon>
        <taxon>Endopterygota</taxon>
        <taxon>Hymenoptera</taxon>
        <taxon>Apocrita</taxon>
        <taxon>Aculeata</taxon>
        <taxon>Vespoidea</taxon>
        <taxon>Vespidae</taxon>
        <taxon>Vespinae</taxon>
        <taxon>Vespula</taxon>
    </lineage>
</organism>
<keyword evidence="1" id="KW-0472">Membrane</keyword>
<keyword evidence="1" id="KW-1133">Transmembrane helix</keyword>